<sequence length="91" mass="10616">MITITEETIRENLRLKIKAWILKTVDDCEQDNNTLIKWKEQHPKIIKSAQALLRIKKISIGVSISITHWLKVKKLGSQIVKTAAMPDHYYF</sequence>
<protein>
    <submittedName>
        <fullName evidence="1">Uncharacterized protein</fullName>
    </submittedName>
</protein>
<reference evidence="1 2" key="1">
    <citation type="journal article" date="2017" name="Nat. Commun.">
        <title>Genome assembly with in vitro proximity ligation data and whole-genome triplication in lettuce.</title>
        <authorList>
            <person name="Reyes-Chin-Wo S."/>
            <person name="Wang Z."/>
            <person name="Yang X."/>
            <person name="Kozik A."/>
            <person name="Arikit S."/>
            <person name="Song C."/>
            <person name="Xia L."/>
            <person name="Froenicke L."/>
            <person name="Lavelle D.O."/>
            <person name="Truco M.J."/>
            <person name="Xia R."/>
            <person name="Zhu S."/>
            <person name="Xu C."/>
            <person name="Xu H."/>
            <person name="Xu X."/>
            <person name="Cox K."/>
            <person name="Korf I."/>
            <person name="Meyers B.C."/>
            <person name="Michelmore R.W."/>
        </authorList>
    </citation>
    <scope>NUCLEOTIDE SEQUENCE [LARGE SCALE GENOMIC DNA]</scope>
    <source>
        <strain evidence="2">cv. Salinas</strain>
        <tissue evidence="1">Seedlings</tissue>
    </source>
</reference>
<evidence type="ECO:0000313" key="2">
    <source>
        <dbReference type="Proteomes" id="UP000235145"/>
    </source>
</evidence>
<accession>A0A9R1UZ70</accession>
<proteinExistence type="predicted"/>
<dbReference type="Proteomes" id="UP000235145">
    <property type="component" value="Unassembled WGS sequence"/>
</dbReference>
<evidence type="ECO:0000313" key="1">
    <source>
        <dbReference type="EMBL" id="KAJ0195386.1"/>
    </source>
</evidence>
<dbReference type="AlphaFoldDB" id="A0A9R1UZ70"/>
<comment type="caution">
    <text evidence="1">The sequence shown here is derived from an EMBL/GenBank/DDBJ whole genome shotgun (WGS) entry which is preliminary data.</text>
</comment>
<gene>
    <name evidence="1" type="ORF">LSAT_V11C700367490</name>
</gene>
<keyword evidence="2" id="KW-1185">Reference proteome</keyword>
<organism evidence="1 2">
    <name type="scientific">Lactuca sativa</name>
    <name type="common">Garden lettuce</name>
    <dbReference type="NCBI Taxonomy" id="4236"/>
    <lineage>
        <taxon>Eukaryota</taxon>
        <taxon>Viridiplantae</taxon>
        <taxon>Streptophyta</taxon>
        <taxon>Embryophyta</taxon>
        <taxon>Tracheophyta</taxon>
        <taxon>Spermatophyta</taxon>
        <taxon>Magnoliopsida</taxon>
        <taxon>eudicotyledons</taxon>
        <taxon>Gunneridae</taxon>
        <taxon>Pentapetalae</taxon>
        <taxon>asterids</taxon>
        <taxon>campanulids</taxon>
        <taxon>Asterales</taxon>
        <taxon>Asteraceae</taxon>
        <taxon>Cichorioideae</taxon>
        <taxon>Cichorieae</taxon>
        <taxon>Lactucinae</taxon>
        <taxon>Lactuca</taxon>
    </lineage>
</organism>
<dbReference type="EMBL" id="NBSK02000007">
    <property type="protein sequence ID" value="KAJ0195386.1"/>
    <property type="molecule type" value="Genomic_DNA"/>
</dbReference>
<name>A0A9R1UZ70_LACSA</name>